<evidence type="ECO:0000313" key="10">
    <source>
        <dbReference type="EMBL" id="HCS94017.1"/>
    </source>
</evidence>
<dbReference type="NCBIfam" id="TIGR01726">
    <property type="entry name" value="HEQRo_perm_3TM"/>
    <property type="match status" value="1"/>
</dbReference>
<feature type="domain" description="ABC transmembrane type-1" evidence="9">
    <location>
        <begin position="15"/>
        <end position="207"/>
    </location>
</feature>
<dbReference type="PANTHER" id="PTHR30614:SF0">
    <property type="entry name" value="L-CYSTINE TRANSPORT SYSTEM PERMEASE PROTEIN TCYL"/>
    <property type="match status" value="1"/>
</dbReference>
<dbReference type="InterPro" id="IPR000515">
    <property type="entry name" value="MetI-like"/>
</dbReference>
<dbReference type="PANTHER" id="PTHR30614">
    <property type="entry name" value="MEMBRANE COMPONENT OF AMINO ACID ABC TRANSPORTER"/>
    <property type="match status" value="1"/>
</dbReference>
<evidence type="ECO:0000256" key="8">
    <source>
        <dbReference type="RuleBase" id="RU363032"/>
    </source>
</evidence>
<gene>
    <name evidence="10" type="ORF">DIW15_04855</name>
</gene>
<dbReference type="GO" id="GO:0006865">
    <property type="term" value="P:amino acid transport"/>
    <property type="evidence" value="ECO:0007669"/>
    <property type="project" value="UniProtKB-KW"/>
</dbReference>
<dbReference type="RefSeq" id="WP_022795856.1">
    <property type="nucleotide sequence ID" value="NZ_JBQDSL010000001.1"/>
</dbReference>
<dbReference type="Gene3D" id="1.10.3720.10">
    <property type="entry name" value="MetI-like"/>
    <property type="match status" value="1"/>
</dbReference>
<keyword evidence="6 8" id="KW-1133">Transmembrane helix</keyword>
<evidence type="ECO:0000313" key="11">
    <source>
        <dbReference type="Proteomes" id="UP000262195"/>
    </source>
</evidence>
<organism evidence="10 11">
    <name type="scientific">Bavariicoccus seileri</name>
    <dbReference type="NCBI Taxonomy" id="549685"/>
    <lineage>
        <taxon>Bacteria</taxon>
        <taxon>Bacillati</taxon>
        <taxon>Bacillota</taxon>
        <taxon>Bacilli</taxon>
        <taxon>Lactobacillales</taxon>
        <taxon>Enterococcaceae</taxon>
        <taxon>Bavariicoccus</taxon>
    </lineage>
</organism>
<sequence>MIVDWQLAFTSLPFILKGLGITFLVPTISFFFGSFLGLILTEMQATQSKTLSFLARSYISILRGIPSLVWLFLLYFGLPFMGIQLSPFSASIIAFSTMSAAFLAEYFRAAISAVPVDQWDAGYSLGLNHWQVYLKVILPQAFKIVTPSLFNVYIDLFKGSSLVAMITLKDIFQRAKIIGGREHDYITMYITVAAVYWVCCFLIAKIQLITENYFSPDDPKQKDAIDTNQAVI</sequence>
<dbReference type="Proteomes" id="UP000262195">
    <property type="component" value="Unassembled WGS sequence"/>
</dbReference>
<keyword evidence="7 8" id="KW-0472">Membrane</keyword>
<keyword evidence="5" id="KW-0029">Amino-acid transport</keyword>
<feature type="transmembrane region" description="Helical" evidence="8">
    <location>
        <begin position="53"/>
        <end position="76"/>
    </location>
</feature>
<evidence type="ECO:0000256" key="5">
    <source>
        <dbReference type="ARBA" id="ARBA00022970"/>
    </source>
</evidence>
<dbReference type="AlphaFoldDB" id="A0A3D4S5E1"/>
<feature type="transmembrane region" description="Helical" evidence="8">
    <location>
        <begin position="186"/>
        <end position="209"/>
    </location>
</feature>
<dbReference type="InterPro" id="IPR043429">
    <property type="entry name" value="ArtM/GltK/GlnP/TcyL/YhdX-like"/>
</dbReference>
<dbReference type="InterPro" id="IPR010065">
    <property type="entry name" value="AA_ABC_transptr_permease_3TM"/>
</dbReference>
<keyword evidence="4 8" id="KW-0812">Transmembrane</keyword>
<keyword evidence="3" id="KW-1003">Cell membrane</keyword>
<dbReference type="InterPro" id="IPR035906">
    <property type="entry name" value="MetI-like_sf"/>
</dbReference>
<dbReference type="PROSITE" id="PS50928">
    <property type="entry name" value="ABC_TM1"/>
    <property type="match status" value="1"/>
</dbReference>
<evidence type="ECO:0000256" key="3">
    <source>
        <dbReference type="ARBA" id="ARBA00022475"/>
    </source>
</evidence>
<feature type="transmembrane region" description="Helical" evidence="8">
    <location>
        <begin position="20"/>
        <end position="41"/>
    </location>
</feature>
<dbReference type="CDD" id="cd06261">
    <property type="entry name" value="TM_PBP2"/>
    <property type="match status" value="1"/>
</dbReference>
<proteinExistence type="inferred from homology"/>
<evidence type="ECO:0000256" key="2">
    <source>
        <dbReference type="ARBA" id="ARBA00022448"/>
    </source>
</evidence>
<protein>
    <submittedName>
        <fullName evidence="10">Amino acid ABC transporter permease</fullName>
    </submittedName>
</protein>
<evidence type="ECO:0000256" key="4">
    <source>
        <dbReference type="ARBA" id="ARBA00022692"/>
    </source>
</evidence>
<comment type="caution">
    <text evidence="10">The sequence shown here is derived from an EMBL/GenBank/DDBJ whole genome shotgun (WGS) entry which is preliminary data.</text>
</comment>
<dbReference type="SUPFAM" id="SSF161098">
    <property type="entry name" value="MetI-like"/>
    <property type="match status" value="1"/>
</dbReference>
<comment type="similarity">
    <text evidence="8">Belongs to the binding-protein-dependent transport system permease family.</text>
</comment>
<reference evidence="10 11" key="1">
    <citation type="journal article" date="2018" name="Nat. Biotechnol.">
        <title>A standardized bacterial taxonomy based on genome phylogeny substantially revises the tree of life.</title>
        <authorList>
            <person name="Parks D.H."/>
            <person name="Chuvochina M."/>
            <person name="Waite D.W."/>
            <person name="Rinke C."/>
            <person name="Skarshewski A."/>
            <person name="Chaumeil P.A."/>
            <person name="Hugenholtz P."/>
        </authorList>
    </citation>
    <scope>NUCLEOTIDE SEQUENCE [LARGE SCALE GENOMIC DNA]</scope>
    <source>
        <strain evidence="10">UBA11306</strain>
    </source>
</reference>
<dbReference type="EMBL" id="DQHO01000031">
    <property type="protein sequence ID" value="HCS94017.1"/>
    <property type="molecule type" value="Genomic_DNA"/>
</dbReference>
<dbReference type="Pfam" id="PF00528">
    <property type="entry name" value="BPD_transp_1"/>
    <property type="match status" value="1"/>
</dbReference>
<name>A0A3D4S5E1_9ENTE</name>
<evidence type="ECO:0000256" key="6">
    <source>
        <dbReference type="ARBA" id="ARBA00022989"/>
    </source>
</evidence>
<dbReference type="GO" id="GO:0022857">
    <property type="term" value="F:transmembrane transporter activity"/>
    <property type="evidence" value="ECO:0007669"/>
    <property type="project" value="InterPro"/>
</dbReference>
<evidence type="ECO:0000256" key="7">
    <source>
        <dbReference type="ARBA" id="ARBA00023136"/>
    </source>
</evidence>
<evidence type="ECO:0000256" key="1">
    <source>
        <dbReference type="ARBA" id="ARBA00004651"/>
    </source>
</evidence>
<dbReference type="STRING" id="1121105.GCA_000421665_00572"/>
<comment type="subcellular location">
    <subcellularLocation>
        <location evidence="1 8">Cell membrane</location>
        <topology evidence="1 8">Multi-pass membrane protein</topology>
    </subcellularLocation>
</comment>
<keyword evidence="2 8" id="KW-0813">Transport</keyword>
<dbReference type="GO" id="GO:0043190">
    <property type="term" value="C:ATP-binding cassette (ABC) transporter complex"/>
    <property type="evidence" value="ECO:0007669"/>
    <property type="project" value="InterPro"/>
</dbReference>
<accession>A0A3D4S5E1</accession>
<evidence type="ECO:0000259" key="9">
    <source>
        <dbReference type="PROSITE" id="PS50928"/>
    </source>
</evidence>